<evidence type="ECO:0000313" key="16">
    <source>
        <dbReference type="EMBL" id="VEP14366.1"/>
    </source>
</evidence>
<evidence type="ECO:0000256" key="13">
    <source>
        <dbReference type="ARBA" id="ARBA00049902"/>
    </source>
</evidence>
<keyword evidence="5" id="KW-0328">Glycosyltransferase</keyword>
<feature type="transmembrane region" description="Helical" evidence="14">
    <location>
        <begin position="148"/>
        <end position="166"/>
    </location>
</feature>
<dbReference type="InterPro" id="IPR036950">
    <property type="entry name" value="PBP_transglycosylase"/>
</dbReference>
<dbReference type="GO" id="GO:0071555">
    <property type="term" value="P:cell wall organization"/>
    <property type="evidence" value="ECO:0007669"/>
    <property type="project" value="UniProtKB-KW"/>
</dbReference>
<evidence type="ECO:0000256" key="1">
    <source>
        <dbReference type="ARBA" id="ARBA00007090"/>
    </source>
</evidence>
<dbReference type="FunFam" id="1.10.3810.10:FF:000001">
    <property type="entry name" value="Penicillin-binding protein 1A"/>
    <property type="match status" value="1"/>
</dbReference>
<dbReference type="InterPro" id="IPR008984">
    <property type="entry name" value="SMAD_FHA_dom_sf"/>
</dbReference>
<keyword evidence="4" id="KW-0645">Protease</keyword>
<dbReference type="InterPro" id="IPR012338">
    <property type="entry name" value="Beta-lactam/transpept-like"/>
</dbReference>
<evidence type="ECO:0000256" key="3">
    <source>
        <dbReference type="ARBA" id="ARBA00022645"/>
    </source>
</evidence>
<dbReference type="Gene3D" id="1.10.3810.10">
    <property type="entry name" value="Biosynthetic peptidoglycan transglycosylase-like"/>
    <property type="match status" value="1"/>
</dbReference>
<evidence type="ECO:0000259" key="15">
    <source>
        <dbReference type="PROSITE" id="PS50006"/>
    </source>
</evidence>
<dbReference type="GO" id="GO:0008360">
    <property type="term" value="P:regulation of cell shape"/>
    <property type="evidence" value="ECO:0007669"/>
    <property type="project" value="UniProtKB-KW"/>
</dbReference>
<sequence>MTSQKSQVSKIITQAVEAIQAKVNYNVRRKAGAQIAEIRIKDGDQEPQVYPLHGDRYNLGRSSRCDITIRNAVVSQEHCSLTRNSKKPRSFIIKDEKSTNGIYRGKKRFKSFSLFHGESFTLSPPELADSVTITYYNPPPLWMKLLRYSLYGTSGFLGLIIVWLGMEWTNIAVYPLPREATRPVVVYADDGETTINPMATDTHRELKSLNNFSPYLPQAVVASEDSRYYWHLGVDPYGIARAVVTNLRSSEVREGASTITQQLARSVFPEVGRQNTAGRKLREMLVALKLETFYSKDAILKGYLNRVYLGVGLYGFEDAAQFYFEKSAADLDLSEAATLVAILPAPNAYNPVKDYETAVGLRNRIISRMQTSGMITEEEADRARRSRIEVSPKAKRTFSNAIAPYFYSYVWDELETLLGRDVAQEGNFIVETALNPTMQKAAELSLRNAVSEDGARLGFSQGALVTLNSETGEIVALVGGVDYNESQFNRATQAKRQPGSTFKIFAYAAAVERGIKPNKKYSCDPVSWKGQRYKACERSSGNIDMSDGLAQSENAVALRVAQDVGLNRVEDMAQRLGIQSPLTLAPGLVIGQSEVNVLEITGSYGALANNGVWNRPHAIKRILDGGDCTDYNDSSTCREIYNFDNQPENRQEAVDKKVARSMTKMMRKAVKDGTGRAAKLGEGEAGKTGTTDNNVDLWFIGYVPEIDFVTGIWLGNDDNSPTNGSSWQAATLWNKYMQEFVD</sequence>
<accession>A0A563VSJ8</accession>
<dbReference type="InterPro" id="IPR000253">
    <property type="entry name" value="FHA_dom"/>
</dbReference>
<dbReference type="SUPFAM" id="SSF53955">
    <property type="entry name" value="Lysozyme-like"/>
    <property type="match status" value="1"/>
</dbReference>
<keyword evidence="14" id="KW-0812">Transmembrane</keyword>
<dbReference type="SUPFAM" id="SSF56601">
    <property type="entry name" value="beta-lactamase/transpeptidase-like"/>
    <property type="match status" value="1"/>
</dbReference>
<keyword evidence="10" id="KW-0511">Multifunctional enzyme</keyword>
<evidence type="ECO:0000256" key="11">
    <source>
        <dbReference type="ARBA" id="ARBA00023316"/>
    </source>
</evidence>
<dbReference type="GO" id="GO:0009252">
    <property type="term" value="P:peptidoglycan biosynthetic process"/>
    <property type="evidence" value="ECO:0007669"/>
    <property type="project" value="UniProtKB-KW"/>
</dbReference>
<dbReference type="PANTHER" id="PTHR32282:SF31">
    <property type="entry name" value="PEPTIDOGLYCAN GLYCOSYLTRANSFERASE"/>
    <property type="match status" value="1"/>
</dbReference>
<evidence type="ECO:0000256" key="9">
    <source>
        <dbReference type="ARBA" id="ARBA00022984"/>
    </source>
</evidence>
<feature type="domain" description="FHA" evidence="15">
    <location>
        <begin position="57"/>
        <end position="109"/>
    </location>
</feature>
<keyword evidence="17" id="KW-1185">Reference proteome</keyword>
<keyword evidence="14" id="KW-0472">Membrane</keyword>
<dbReference type="PANTHER" id="PTHR32282">
    <property type="entry name" value="BINDING PROTEIN TRANSPEPTIDASE, PUTATIVE-RELATED"/>
    <property type="match status" value="1"/>
</dbReference>
<comment type="catalytic activity">
    <reaction evidence="12">
        <text>Preferential cleavage: (Ac)2-L-Lys-D-Ala-|-D-Ala. Also transpeptidation of peptidyl-alanyl moieties that are N-acyl substituents of D-alanine.</text>
        <dbReference type="EC" id="3.4.16.4"/>
    </reaction>
</comment>
<dbReference type="Pfam" id="PF00498">
    <property type="entry name" value="FHA"/>
    <property type="match status" value="1"/>
</dbReference>
<evidence type="ECO:0000256" key="5">
    <source>
        <dbReference type="ARBA" id="ARBA00022676"/>
    </source>
</evidence>
<gene>
    <name evidence="16" type="ORF">H1P_260017</name>
</gene>
<dbReference type="GO" id="GO:0008658">
    <property type="term" value="F:penicillin binding"/>
    <property type="evidence" value="ECO:0007669"/>
    <property type="project" value="InterPro"/>
</dbReference>
<dbReference type="GO" id="GO:0030288">
    <property type="term" value="C:outer membrane-bounded periplasmic space"/>
    <property type="evidence" value="ECO:0007669"/>
    <property type="project" value="TreeGrafter"/>
</dbReference>
<evidence type="ECO:0000256" key="7">
    <source>
        <dbReference type="ARBA" id="ARBA00022801"/>
    </source>
</evidence>
<evidence type="ECO:0000256" key="6">
    <source>
        <dbReference type="ARBA" id="ARBA00022679"/>
    </source>
</evidence>
<comment type="catalytic activity">
    <reaction evidence="13">
        <text>[GlcNAc-(1-&gt;4)-Mur2Ac(oyl-L-Ala-gamma-D-Glu-L-Lys-D-Ala-D-Ala)](n)-di-trans,octa-cis-undecaprenyl diphosphate + beta-D-GlcNAc-(1-&gt;4)-Mur2Ac(oyl-L-Ala-gamma-D-Glu-L-Lys-D-Ala-D-Ala)-di-trans,octa-cis-undecaprenyl diphosphate = [GlcNAc-(1-&gt;4)-Mur2Ac(oyl-L-Ala-gamma-D-Glu-L-Lys-D-Ala-D-Ala)](n+1)-di-trans,octa-cis-undecaprenyl diphosphate + di-trans,octa-cis-undecaprenyl diphosphate + H(+)</text>
        <dbReference type="Rhea" id="RHEA:23708"/>
        <dbReference type="Rhea" id="RHEA-COMP:9602"/>
        <dbReference type="Rhea" id="RHEA-COMP:9603"/>
        <dbReference type="ChEBI" id="CHEBI:15378"/>
        <dbReference type="ChEBI" id="CHEBI:58405"/>
        <dbReference type="ChEBI" id="CHEBI:60033"/>
        <dbReference type="ChEBI" id="CHEBI:78435"/>
        <dbReference type="EC" id="2.4.99.28"/>
    </reaction>
</comment>
<evidence type="ECO:0000256" key="4">
    <source>
        <dbReference type="ARBA" id="ARBA00022670"/>
    </source>
</evidence>
<dbReference type="InterPro" id="IPR050396">
    <property type="entry name" value="Glycosyltr_51/Transpeptidase"/>
</dbReference>
<dbReference type="Gene3D" id="3.40.710.10">
    <property type="entry name" value="DD-peptidase/beta-lactamase superfamily"/>
    <property type="match status" value="1"/>
</dbReference>
<dbReference type="AlphaFoldDB" id="A0A563VSJ8"/>
<protein>
    <submittedName>
        <fullName evidence="16">Penicillin-binding protein, 1A family</fullName>
    </submittedName>
</protein>
<dbReference type="OrthoDB" id="9766909at2"/>
<evidence type="ECO:0000256" key="8">
    <source>
        <dbReference type="ARBA" id="ARBA00022960"/>
    </source>
</evidence>
<dbReference type="CDD" id="cd00060">
    <property type="entry name" value="FHA"/>
    <property type="match status" value="1"/>
</dbReference>
<keyword evidence="7" id="KW-0378">Hydrolase</keyword>
<dbReference type="Gene3D" id="2.60.200.20">
    <property type="match status" value="1"/>
</dbReference>
<dbReference type="Pfam" id="PF00905">
    <property type="entry name" value="Transpeptidase"/>
    <property type="match status" value="1"/>
</dbReference>
<keyword evidence="3" id="KW-0121">Carboxypeptidase</keyword>
<keyword evidence="14" id="KW-1133">Transmembrane helix</keyword>
<dbReference type="Proteomes" id="UP000320055">
    <property type="component" value="Unassembled WGS sequence"/>
</dbReference>
<dbReference type="SUPFAM" id="SSF49879">
    <property type="entry name" value="SMAD/FHA domain"/>
    <property type="match status" value="1"/>
</dbReference>
<dbReference type="Pfam" id="PF00912">
    <property type="entry name" value="Transgly"/>
    <property type="match status" value="1"/>
</dbReference>
<dbReference type="GO" id="GO:0008955">
    <property type="term" value="F:peptidoglycan glycosyltransferase activity"/>
    <property type="evidence" value="ECO:0007669"/>
    <property type="project" value="UniProtKB-EC"/>
</dbReference>
<dbReference type="NCBIfam" id="TIGR02074">
    <property type="entry name" value="PBP_1a_fam"/>
    <property type="match status" value="1"/>
</dbReference>
<dbReference type="EMBL" id="CAACVJ010000179">
    <property type="protein sequence ID" value="VEP14366.1"/>
    <property type="molecule type" value="Genomic_DNA"/>
</dbReference>
<dbReference type="SMART" id="SM00240">
    <property type="entry name" value="FHA"/>
    <property type="match status" value="1"/>
</dbReference>
<dbReference type="GO" id="GO:0009002">
    <property type="term" value="F:serine-type D-Ala-D-Ala carboxypeptidase activity"/>
    <property type="evidence" value="ECO:0007669"/>
    <property type="project" value="UniProtKB-EC"/>
</dbReference>
<keyword evidence="8" id="KW-0133">Cell shape</keyword>
<dbReference type="InterPro" id="IPR001460">
    <property type="entry name" value="PCN-bd_Tpept"/>
</dbReference>
<comment type="similarity">
    <text evidence="1">In the C-terminal section; belongs to the transpeptidase family.</text>
</comment>
<evidence type="ECO:0000256" key="10">
    <source>
        <dbReference type="ARBA" id="ARBA00023268"/>
    </source>
</evidence>
<dbReference type="InterPro" id="IPR001264">
    <property type="entry name" value="Glyco_trans_51"/>
</dbReference>
<dbReference type="PROSITE" id="PS50006">
    <property type="entry name" value="FHA_DOMAIN"/>
    <property type="match status" value="1"/>
</dbReference>
<evidence type="ECO:0000256" key="2">
    <source>
        <dbReference type="ARBA" id="ARBA00007739"/>
    </source>
</evidence>
<reference evidence="16 17" key="1">
    <citation type="submission" date="2019-01" db="EMBL/GenBank/DDBJ databases">
        <authorList>
            <person name="Brito A."/>
        </authorList>
    </citation>
    <scope>NUCLEOTIDE SEQUENCE [LARGE SCALE GENOMIC DNA]</scope>
    <source>
        <strain evidence="16">1</strain>
    </source>
</reference>
<evidence type="ECO:0000256" key="14">
    <source>
        <dbReference type="SAM" id="Phobius"/>
    </source>
</evidence>
<keyword evidence="11" id="KW-0961">Cell wall biogenesis/degradation</keyword>
<dbReference type="InterPro" id="IPR023346">
    <property type="entry name" value="Lysozyme-like_dom_sf"/>
</dbReference>
<proteinExistence type="inferred from homology"/>
<dbReference type="RefSeq" id="WP_144864930.1">
    <property type="nucleotide sequence ID" value="NZ_LR213786.1"/>
</dbReference>
<evidence type="ECO:0000313" key="17">
    <source>
        <dbReference type="Proteomes" id="UP000320055"/>
    </source>
</evidence>
<dbReference type="GO" id="GO:0006508">
    <property type="term" value="P:proteolysis"/>
    <property type="evidence" value="ECO:0007669"/>
    <property type="project" value="UniProtKB-KW"/>
</dbReference>
<organism evidence="16 17">
    <name type="scientific">Hyella patelloides LEGE 07179</name>
    <dbReference type="NCBI Taxonomy" id="945734"/>
    <lineage>
        <taxon>Bacteria</taxon>
        <taxon>Bacillati</taxon>
        <taxon>Cyanobacteriota</taxon>
        <taxon>Cyanophyceae</taxon>
        <taxon>Pleurocapsales</taxon>
        <taxon>Hyellaceae</taxon>
        <taxon>Hyella</taxon>
    </lineage>
</organism>
<name>A0A563VSJ8_9CYAN</name>
<keyword evidence="9" id="KW-0573">Peptidoglycan synthesis</keyword>
<comment type="similarity">
    <text evidence="2">In the N-terminal section; belongs to the glycosyltransferase 51 family.</text>
</comment>
<evidence type="ECO:0000256" key="12">
    <source>
        <dbReference type="ARBA" id="ARBA00034000"/>
    </source>
</evidence>
<keyword evidence="6" id="KW-0808">Transferase</keyword>